<feature type="transmembrane region" description="Helical" evidence="1">
    <location>
        <begin position="103"/>
        <end position="123"/>
    </location>
</feature>
<sequence>MTDLGRFERVGVAAGVALVAVFVVALLADAVATDARTAFVVAVLALGALAGVVAATTGVLAYETVWAFALGAWLVAVPFVSLAPEGRIAVLVASNVFLDDAGYRVLVLAVASLGGVVVAAGYGRYA</sequence>
<keyword evidence="3" id="KW-1185">Reference proteome</keyword>
<comment type="caution">
    <text evidence="2">The sequence shown here is derived from an EMBL/GenBank/DDBJ whole genome shotgun (WGS) entry which is preliminary data.</text>
</comment>
<name>A0ABD5VA23_9EURY</name>
<evidence type="ECO:0000256" key="1">
    <source>
        <dbReference type="SAM" id="Phobius"/>
    </source>
</evidence>
<dbReference type="EMBL" id="JBHSXN010000001">
    <property type="protein sequence ID" value="MFC6952435.1"/>
    <property type="molecule type" value="Genomic_DNA"/>
</dbReference>
<proteinExistence type="predicted"/>
<organism evidence="2 3">
    <name type="scientific">Halorubellus litoreus</name>
    <dbReference type="NCBI Taxonomy" id="755308"/>
    <lineage>
        <taxon>Archaea</taxon>
        <taxon>Methanobacteriati</taxon>
        <taxon>Methanobacteriota</taxon>
        <taxon>Stenosarchaea group</taxon>
        <taxon>Halobacteria</taxon>
        <taxon>Halobacteriales</taxon>
        <taxon>Halorubellaceae</taxon>
        <taxon>Halorubellus</taxon>
    </lineage>
</organism>
<gene>
    <name evidence="2" type="ORF">ACFQGB_06130</name>
</gene>
<keyword evidence="1" id="KW-0812">Transmembrane</keyword>
<dbReference type="AlphaFoldDB" id="A0ABD5VA23"/>
<feature type="transmembrane region" description="Helical" evidence="1">
    <location>
        <begin position="12"/>
        <end position="32"/>
    </location>
</feature>
<evidence type="ECO:0000313" key="2">
    <source>
        <dbReference type="EMBL" id="MFC6952435.1"/>
    </source>
</evidence>
<reference evidence="2 3" key="1">
    <citation type="journal article" date="2019" name="Int. J. Syst. Evol. Microbiol.">
        <title>The Global Catalogue of Microorganisms (GCM) 10K type strain sequencing project: providing services to taxonomists for standard genome sequencing and annotation.</title>
        <authorList>
            <consortium name="The Broad Institute Genomics Platform"/>
            <consortium name="The Broad Institute Genome Sequencing Center for Infectious Disease"/>
            <person name="Wu L."/>
            <person name="Ma J."/>
        </authorList>
    </citation>
    <scope>NUCLEOTIDE SEQUENCE [LARGE SCALE GENOMIC DNA]</scope>
    <source>
        <strain evidence="2 3">GX26</strain>
    </source>
</reference>
<feature type="transmembrane region" description="Helical" evidence="1">
    <location>
        <begin position="65"/>
        <end position="83"/>
    </location>
</feature>
<dbReference type="Proteomes" id="UP001596395">
    <property type="component" value="Unassembled WGS sequence"/>
</dbReference>
<protein>
    <submittedName>
        <fullName evidence="2">Uncharacterized protein</fullName>
    </submittedName>
</protein>
<feature type="transmembrane region" description="Helical" evidence="1">
    <location>
        <begin position="38"/>
        <end position="60"/>
    </location>
</feature>
<accession>A0ABD5VA23</accession>
<keyword evidence="1" id="KW-1133">Transmembrane helix</keyword>
<dbReference type="RefSeq" id="WP_336349412.1">
    <property type="nucleotide sequence ID" value="NZ_JAZAQL010000001.1"/>
</dbReference>
<evidence type="ECO:0000313" key="3">
    <source>
        <dbReference type="Proteomes" id="UP001596395"/>
    </source>
</evidence>
<keyword evidence="1" id="KW-0472">Membrane</keyword>